<keyword evidence="4" id="KW-0238">DNA-binding</keyword>
<evidence type="ECO:0000256" key="3">
    <source>
        <dbReference type="ARBA" id="ARBA00023015"/>
    </source>
</evidence>
<evidence type="ECO:0000256" key="7">
    <source>
        <dbReference type="SAM" id="MobiDB-lite"/>
    </source>
</evidence>
<gene>
    <name evidence="9" type="primary">BHLH130_2</name>
    <name evidence="9" type="ORF">g.82441</name>
</gene>
<evidence type="ECO:0000256" key="6">
    <source>
        <dbReference type="ARBA" id="ARBA00023242"/>
    </source>
</evidence>
<dbReference type="InterPro" id="IPR045239">
    <property type="entry name" value="bHLH95_bHLH"/>
</dbReference>
<evidence type="ECO:0000256" key="5">
    <source>
        <dbReference type="ARBA" id="ARBA00023163"/>
    </source>
</evidence>
<dbReference type="SUPFAM" id="SSF47459">
    <property type="entry name" value="HLH, helix-loop-helix DNA-binding domain"/>
    <property type="match status" value="1"/>
</dbReference>
<accession>A0A1D1YSG5</accession>
<dbReference type="GO" id="GO:0000978">
    <property type="term" value="F:RNA polymerase II cis-regulatory region sequence-specific DNA binding"/>
    <property type="evidence" value="ECO:0007669"/>
    <property type="project" value="TreeGrafter"/>
</dbReference>
<reference evidence="9" key="1">
    <citation type="submission" date="2015-07" db="EMBL/GenBank/DDBJ databases">
        <title>Transcriptome Assembly of Anthurium amnicola.</title>
        <authorList>
            <person name="Suzuki J."/>
        </authorList>
    </citation>
    <scope>NUCLEOTIDE SEQUENCE</scope>
</reference>
<evidence type="ECO:0000259" key="8">
    <source>
        <dbReference type="PROSITE" id="PS50888"/>
    </source>
</evidence>
<evidence type="ECO:0000256" key="1">
    <source>
        <dbReference type="ARBA" id="ARBA00004123"/>
    </source>
</evidence>
<comment type="similarity">
    <text evidence="2">Belongs to the bHLH protein family.</text>
</comment>
<dbReference type="GO" id="GO:0000981">
    <property type="term" value="F:DNA-binding transcription factor activity, RNA polymerase II-specific"/>
    <property type="evidence" value="ECO:0007669"/>
    <property type="project" value="TreeGrafter"/>
</dbReference>
<name>A0A1D1YSG5_9ARAE</name>
<dbReference type="EMBL" id="GDJX01010392">
    <property type="protein sequence ID" value="JAT57544.1"/>
    <property type="molecule type" value="Transcribed_RNA"/>
</dbReference>
<dbReference type="InterPro" id="IPR011598">
    <property type="entry name" value="bHLH_dom"/>
</dbReference>
<dbReference type="Gene3D" id="4.10.280.10">
    <property type="entry name" value="Helix-loop-helix DNA-binding domain"/>
    <property type="match status" value="1"/>
</dbReference>
<dbReference type="InterPro" id="IPR036638">
    <property type="entry name" value="HLH_DNA-bd_sf"/>
</dbReference>
<keyword evidence="3" id="KW-0805">Transcription regulation</keyword>
<evidence type="ECO:0000256" key="4">
    <source>
        <dbReference type="ARBA" id="ARBA00023125"/>
    </source>
</evidence>
<proteinExistence type="inferred from homology"/>
<dbReference type="PANTHER" id="PTHR16223:SF125">
    <property type="entry name" value="OS08G0506700 PROTEIN"/>
    <property type="match status" value="1"/>
</dbReference>
<evidence type="ECO:0000256" key="2">
    <source>
        <dbReference type="ARBA" id="ARBA00005510"/>
    </source>
</evidence>
<dbReference type="PANTHER" id="PTHR16223">
    <property type="entry name" value="TRANSCRIPTION FACTOR BHLH83-RELATED"/>
    <property type="match status" value="1"/>
</dbReference>
<feature type="compositionally biased region" description="Basic and acidic residues" evidence="7">
    <location>
        <begin position="112"/>
        <end position="122"/>
    </location>
</feature>
<dbReference type="SMART" id="SM00353">
    <property type="entry name" value="HLH"/>
    <property type="match status" value="1"/>
</dbReference>
<sequence>MYGSPVAPRALNLMVPVSPFKHGEDDPDLDHLDHRQQQQQQQMSAGLLRYRSAPSSLLGEVCDDLIHLRPSGSETEALFTRLVVPPDLRDQIGGKPSAAGGAAAATTGFTPEMERGDPEAARRHSGGLSSPASEMVYQARQQRHLPGHGCAAAAAAAVDGSYRVASTMAMEGEEEKGGVNSSNLVRHSSSPPGLFSHLMVENGYAVLGGMGGYPPGTCSTGEATLADGRFRGQISLPSRQSSSSGFMSQISEIEADNVGGSSPEDGGLGNGVGAARAFIPSFPVASWDNPSVQSDTFSGLRRRASDPLEAQIGDVGCHVPGLSHHLSLPKTSSEMAAILQFQDAIPCKIRAKRGFATHPRSIAERVRRTRISERMRKLQELVPNMDKQTNTADMLDLAVEYIKDLEKQVKSLSESSANCTCSNKEKP</sequence>
<evidence type="ECO:0000313" key="9">
    <source>
        <dbReference type="EMBL" id="JAT57544.1"/>
    </source>
</evidence>
<dbReference type="AlphaFoldDB" id="A0A1D1YSG5"/>
<dbReference type="GO" id="GO:0005634">
    <property type="term" value="C:nucleus"/>
    <property type="evidence" value="ECO:0007669"/>
    <property type="project" value="UniProtKB-SubCell"/>
</dbReference>
<dbReference type="InterPro" id="IPR045843">
    <property type="entry name" value="IND-like"/>
</dbReference>
<dbReference type="Pfam" id="PF00010">
    <property type="entry name" value="HLH"/>
    <property type="match status" value="1"/>
</dbReference>
<organism evidence="9">
    <name type="scientific">Anthurium amnicola</name>
    <dbReference type="NCBI Taxonomy" id="1678845"/>
    <lineage>
        <taxon>Eukaryota</taxon>
        <taxon>Viridiplantae</taxon>
        <taxon>Streptophyta</taxon>
        <taxon>Embryophyta</taxon>
        <taxon>Tracheophyta</taxon>
        <taxon>Spermatophyta</taxon>
        <taxon>Magnoliopsida</taxon>
        <taxon>Liliopsida</taxon>
        <taxon>Araceae</taxon>
        <taxon>Pothoideae</taxon>
        <taxon>Potheae</taxon>
        <taxon>Anthurium</taxon>
    </lineage>
</organism>
<feature type="compositionally biased region" description="Low complexity" evidence="7">
    <location>
        <begin position="98"/>
        <end position="108"/>
    </location>
</feature>
<keyword evidence="5" id="KW-0804">Transcription</keyword>
<dbReference type="FunFam" id="4.10.280.10:FF:000021">
    <property type="entry name" value="Transcription factor bHLH130 family"/>
    <property type="match status" value="1"/>
</dbReference>
<feature type="domain" description="BHLH" evidence="8">
    <location>
        <begin position="355"/>
        <end position="405"/>
    </location>
</feature>
<keyword evidence="6" id="KW-0539">Nucleus</keyword>
<dbReference type="PROSITE" id="PS50888">
    <property type="entry name" value="BHLH"/>
    <property type="match status" value="1"/>
</dbReference>
<protein>
    <submittedName>
        <fullName evidence="9">Transcription factor bHLH130</fullName>
    </submittedName>
</protein>
<feature type="region of interest" description="Disordered" evidence="7">
    <location>
        <begin position="94"/>
        <end position="130"/>
    </location>
</feature>
<comment type="subcellular location">
    <subcellularLocation>
        <location evidence="1">Nucleus</location>
    </subcellularLocation>
</comment>
<dbReference type="CDD" id="cd11393">
    <property type="entry name" value="bHLH_AtbHLH_like"/>
    <property type="match status" value="1"/>
</dbReference>
<dbReference type="GO" id="GO:0046983">
    <property type="term" value="F:protein dimerization activity"/>
    <property type="evidence" value="ECO:0007669"/>
    <property type="project" value="InterPro"/>
</dbReference>